<proteinExistence type="predicted"/>
<gene>
    <name evidence="1" type="ORF">L3Q82_003428</name>
</gene>
<protein>
    <submittedName>
        <fullName evidence="1">Uncharacterized protein</fullName>
    </submittedName>
</protein>
<accession>A0ACB8VMW6</accession>
<reference evidence="1" key="1">
    <citation type="submission" date="2022-04" db="EMBL/GenBank/DDBJ databases">
        <title>Jade perch genome.</title>
        <authorList>
            <person name="Chao B."/>
        </authorList>
    </citation>
    <scope>NUCLEOTIDE SEQUENCE</scope>
    <source>
        <strain evidence="1">CB-2022</strain>
    </source>
</reference>
<name>A0ACB8VMW6_9TELE</name>
<dbReference type="EMBL" id="CM041549">
    <property type="protein sequence ID" value="KAI3356745.1"/>
    <property type="molecule type" value="Genomic_DNA"/>
</dbReference>
<organism evidence="1 2">
    <name type="scientific">Scortum barcoo</name>
    <name type="common">barcoo grunter</name>
    <dbReference type="NCBI Taxonomy" id="214431"/>
    <lineage>
        <taxon>Eukaryota</taxon>
        <taxon>Metazoa</taxon>
        <taxon>Chordata</taxon>
        <taxon>Craniata</taxon>
        <taxon>Vertebrata</taxon>
        <taxon>Euteleostomi</taxon>
        <taxon>Actinopterygii</taxon>
        <taxon>Neopterygii</taxon>
        <taxon>Teleostei</taxon>
        <taxon>Neoteleostei</taxon>
        <taxon>Acanthomorphata</taxon>
        <taxon>Eupercaria</taxon>
        <taxon>Centrarchiformes</taxon>
        <taxon>Terapontoidei</taxon>
        <taxon>Terapontidae</taxon>
        <taxon>Scortum</taxon>
    </lineage>
</organism>
<evidence type="ECO:0000313" key="1">
    <source>
        <dbReference type="EMBL" id="KAI3356745.1"/>
    </source>
</evidence>
<comment type="caution">
    <text evidence="1">The sequence shown here is derived from an EMBL/GenBank/DDBJ whole genome shotgun (WGS) entry which is preliminary data.</text>
</comment>
<evidence type="ECO:0000313" key="2">
    <source>
        <dbReference type="Proteomes" id="UP000831701"/>
    </source>
</evidence>
<sequence>MLVNDHLDDPEEAWEKVMWSDETKIELFGINSTRRVWRKKKDEYHPKNTIPTVKHGGGNIMLWGAFLQRGQDDCTVLRRGWMGPCIIPTEILKHRCGPASSVHHRHRPEPGPSLWLHQQAKIFTKLDLWNAYHLVRIREGDEWKWNPKAEEAFRRLKELFTTAPILMVPDPVLQFVVEVDASNKGVGAVLSQRCATDNHIHPCAFLSHKLTPAKRNYDVGNRELLAIKVALEEWRHWLEGAEQPFIVWTDHKNLEYLKSAKKI</sequence>
<keyword evidence="2" id="KW-1185">Reference proteome</keyword>
<dbReference type="Proteomes" id="UP000831701">
    <property type="component" value="Chromosome 19"/>
</dbReference>